<evidence type="ECO:0000313" key="2">
    <source>
        <dbReference type="Proteomes" id="UP000243745"/>
    </source>
</evidence>
<reference evidence="1 2" key="1">
    <citation type="submission" date="2016-10" db="EMBL/GenBank/DDBJ databases">
        <authorList>
            <person name="Varghese N."/>
            <person name="Submissions S."/>
        </authorList>
    </citation>
    <scope>NUCLEOTIDE SEQUENCE [LARGE SCALE GENOMIC DNA]</scope>
    <source>
        <strain evidence="1 2">DSM 1361</strain>
    </source>
</reference>
<proteinExistence type="predicted"/>
<name>A0A662ZJ43_9GAMM</name>
<sequence>MISLYKKFTVIAAASLLTACSNLSEYQTKLPHLEYKEVTADISNKTAPVVNANFCIVNNLDRGVDVKRLMLILFVNGMEIDMKEIDYDKEVKANSRKCYTAKFEPDVVHSPNASSTLLNTMLDRTYRIEGTVVYDDDDVIPVTTSGEGILY</sequence>
<dbReference type="PROSITE" id="PS51257">
    <property type="entry name" value="PROKAR_LIPOPROTEIN"/>
    <property type="match status" value="1"/>
</dbReference>
<dbReference type="EMBL" id="FOXF01000030">
    <property type="protein sequence ID" value="SFP50734.1"/>
    <property type="molecule type" value="Genomic_DNA"/>
</dbReference>
<dbReference type="Proteomes" id="UP000243745">
    <property type="component" value="Unassembled WGS sequence"/>
</dbReference>
<evidence type="ECO:0008006" key="3">
    <source>
        <dbReference type="Google" id="ProtNLM"/>
    </source>
</evidence>
<dbReference type="AlphaFoldDB" id="A0A662ZJ43"/>
<organism evidence="1 2">
    <name type="scientific">Ruminobacter amylophilus</name>
    <dbReference type="NCBI Taxonomy" id="867"/>
    <lineage>
        <taxon>Bacteria</taxon>
        <taxon>Pseudomonadati</taxon>
        <taxon>Pseudomonadota</taxon>
        <taxon>Gammaproteobacteria</taxon>
        <taxon>Aeromonadales</taxon>
        <taxon>Succinivibrionaceae</taxon>
        <taxon>Ruminobacter</taxon>
    </lineage>
</organism>
<gene>
    <name evidence="1" type="ORF">SAMN02910344_01574</name>
</gene>
<protein>
    <recommendedName>
        <fullName evidence="3">Lipoprotein</fullName>
    </recommendedName>
</protein>
<evidence type="ECO:0000313" key="1">
    <source>
        <dbReference type="EMBL" id="SFP50734.1"/>
    </source>
</evidence>
<accession>A0A662ZJ43</accession>
<keyword evidence="2" id="KW-1185">Reference proteome</keyword>
<dbReference type="RefSeq" id="WP_093142609.1">
    <property type="nucleotide sequence ID" value="NZ_FOXF01000030.1"/>
</dbReference>